<dbReference type="Gene3D" id="2.130.10.10">
    <property type="entry name" value="YVTN repeat-like/Quinoprotein amine dehydrogenase"/>
    <property type="match status" value="2"/>
</dbReference>
<dbReference type="AlphaFoldDB" id="A0A3M7QBW4"/>
<dbReference type="GO" id="GO:0040011">
    <property type="term" value="P:locomotion"/>
    <property type="evidence" value="ECO:0007669"/>
    <property type="project" value="TreeGrafter"/>
</dbReference>
<comment type="caution">
    <text evidence="5">The sequence shown here is derived from an EMBL/GenBank/DDBJ whole genome shotgun (WGS) entry which is preliminary data.</text>
</comment>
<dbReference type="OrthoDB" id="2306at2759"/>
<dbReference type="PROSITE" id="PS50082">
    <property type="entry name" value="WD_REPEATS_2"/>
    <property type="match status" value="4"/>
</dbReference>
<organism evidence="5 6">
    <name type="scientific">Brachionus plicatilis</name>
    <name type="common">Marine rotifer</name>
    <name type="synonym">Brachionus muelleri</name>
    <dbReference type="NCBI Taxonomy" id="10195"/>
    <lineage>
        <taxon>Eukaryota</taxon>
        <taxon>Metazoa</taxon>
        <taxon>Spiralia</taxon>
        <taxon>Gnathifera</taxon>
        <taxon>Rotifera</taxon>
        <taxon>Eurotatoria</taxon>
        <taxon>Monogononta</taxon>
        <taxon>Pseudotrocha</taxon>
        <taxon>Ploima</taxon>
        <taxon>Brachionidae</taxon>
        <taxon>Brachionus</taxon>
    </lineage>
</organism>
<dbReference type="GO" id="GO:0051015">
    <property type="term" value="F:actin filament binding"/>
    <property type="evidence" value="ECO:0007669"/>
    <property type="project" value="TreeGrafter"/>
</dbReference>
<feature type="repeat" description="WD" evidence="4">
    <location>
        <begin position="322"/>
        <end position="366"/>
    </location>
</feature>
<dbReference type="SUPFAM" id="SSF50978">
    <property type="entry name" value="WD40 repeat-like"/>
    <property type="match status" value="2"/>
</dbReference>
<proteinExistence type="inferred from homology"/>
<dbReference type="GO" id="GO:0030864">
    <property type="term" value="C:cortical actin cytoskeleton"/>
    <property type="evidence" value="ECO:0007669"/>
    <property type="project" value="TreeGrafter"/>
</dbReference>
<dbReference type="GO" id="GO:0030042">
    <property type="term" value="P:actin filament depolymerization"/>
    <property type="evidence" value="ECO:0007669"/>
    <property type="project" value="TreeGrafter"/>
</dbReference>
<feature type="repeat" description="WD" evidence="4">
    <location>
        <begin position="233"/>
        <end position="274"/>
    </location>
</feature>
<feature type="repeat" description="WD" evidence="4">
    <location>
        <begin position="54"/>
        <end position="95"/>
    </location>
</feature>
<evidence type="ECO:0000256" key="4">
    <source>
        <dbReference type="PROSITE-ProRule" id="PRU00221"/>
    </source>
</evidence>
<name>A0A3M7QBW4_BRAPC</name>
<dbReference type="PANTHER" id="PTHR19856:SF0">
    <property type="entry name" value="WD REPEAT-CONTAINING PROTEIN 1"/>
    <property type="match status" value="1"/>
</dbReference>
<keyword evidence="6" id="KW-1185">Reference proteome</keyword>
<sequence length="615" mass="68551">MSYSLVNIFASLPRTTRGAFTNISTDPKGNKFLYVNGNSVFIRSIDEPFECDVYTEHSQLVTVARYSPSGFYIASADQSGKVRIWDTVNKEHILKNEFQPLSGAIKDLQWSADSQRILVGGEGREKFGHVFNADTGTSTGEIMGTSKPINSVDFKPTRPFRCVVASEDNSLCYFEGPPFKWKKTLNEHQRFVNVVRYSPNGEQFVSGGADGKLFVYDGKTGELSAELKDPQAQSAHAGGIYSLCWDPDSQFVLSVSGDKTAKLWHVQQKNLIREFKFGDNIEDQQVGCLWQKDHVLTISLSGQINYINTKAGADEKFIVRKLKGHSKSITALEVAYPGAEEPLIISGSHDGVLVYWNSSNGRMDYVQSGTVGAHTNQVQSVRFDAAKNQLITCGLDDVVKFIDMAEMKYATELRMTSQPQGIDVNASYAVVACINQLVLIKNGRQCALQQIDYESTSVCVMRNMNYVAVGGKDNKVHVYEVVNDEFVLVVELCERDFVTAVRYAHNDEYLAVADNAKNVKCYRIEGRSYSDVTKGLWQHHAGRITSLAWSPDSVHLATSSVDTHSYVYTPAKINYYVHIKNAHPLNPLTASAWLDNSSLVTSSQDCCIRKWKINF</sequence>
<keyword evidence="2" id="KW-0677">Repeat</keyword>
<comment type="similarity">
    <text evidence="3">Belongs to the WD repeat AIP1 family.</text>
</comment>
<dbReference type="InterPro" id="IPR001680">
    <property type="entry name" value="WD40_rpt"/>
</dbReference>
<dbReference type="SMART" id="SM00320">
    <property type="entry name" value="WD40"/>
    <property type="match status" value="11"/>
</dbReference>
<dbReference type="Pfam" id="PF00400">
    <property type="entry name" value="WD40"/>
    <property type="match status" value="6"/>
</dbReference>
<dbReference type="STRING" id="10195.A0A3M7QBW4"/>
<protein>
    <submittedName>
        <fullName evidence="5">Actin-interacting 1 isoform X2</fullName>
    </submittedName>
</protein>
<dbReference type="FunFam" id="2.130.10.10:FF:000102">
    <property type="entry name" value="Actin-interacting protein 1"/>
    <property type="match status" value="1"/>
</dbReference>
<dbReference type="EMBL" id="REGN01006621">
    <property type="protein sequence ID" value="RNA08803.1"/>
    <property type="molecule type" value="Genomic_DNA"/>
</dbReference>
<evidence type="ECO:0000256" key="1">
    <source>
        <dbReference type="ARBA" id="ARBA00022574"/>
    </source>
</evidence>
<dbReference type="InterPro" id="IPR036322">
    <property type="entry name" value="WD40_repeat_dom_sf"/>
</dbReference>
<gene>
    <name evidence="5" type="ORF">BpHYR1_029944</name>
</gene>
<feature type="repeat" description="WD" evidence="4">
    <location>
        <begin position="185"/>
        <end position="226"/>
    </location>
</feature>
<evidence type="ECO:0000313" key="5">
    <source>
        <dbReference type="EMBL" id="RNA08803.1"/>
    </source>
</evidence>
<keyword evidence="1 4" id="KW-0853">WD repeat</keyword>
<dbReference type="PROSITE" id="PS50294">
    <property type="entry name" value="WD_REPEATS_REGION"/>
    <property type="match status" value="3"/>
</dbReference>
<dbReference type="Proteomes" id="UP000276133">
    <property type="component" value="Unassembled WGS sequence"/>
</dbReference>
<dbReference type="PANTHER" id="PTHR19856">
    <property type="entry name" value="WD-REPEATCONTAINING PROTEIN WDR1"/>
    <property type="match status" value="1"/>
</dbReference>
<reference evidence="5 6" key="1">
    <citation type="journal article" date="2018" name="Sci. Rep.">
        <title>Genomic signatures of local adaptation to the degree of environmental predictability in rotifers.</title>
        <authorList>
            <person name="Franch-Gras L."/>
            <person name="Hahn C."/>
            <person name="Garcia-Roger E.M."/>
            <person name="Carmona M.J."/>
            <person name="Serra M."/>
            <person name="Gomez A."/>
        </authorList>
    </citation>
    <scope>NUCLEOTIDE SEQUENCE [LARGE SCALE GENOMIC DNA]</scope>
    <source>
        <strain evidence="5">HYR1</strain>
    </source>
</reference>
<dbReference type="InterPro" id="IPR015943">
    <property type="entry name" value="WD40/YVTN_repeat-like_dom_sf"/>
</dbReference>
<evidence type="ECO:0000256" key="3">
    <source>
        <dbReference type="ARBA" id="ARBA00038366"/>
    </source>
</evidence>
<evidence type="ECO:0000256" key="2">
    <source>
        <dbReference type="ARBA" id="ARBA00022737"/>
    </source>
</evidence>
<accession>A0A3M7QBW4</accession>
<evidence type="ECO:0000313" key="6">
    <source>
        <dbReference type="Proteomes" id="UP000276133"/>
    </source>
</evidence>
<dbReference type="CDD" id="cd00200">
    <property type="entry name" value="WD40"/>
    <property type="match status" value="1"/>
</dbReference>